<evidence type="ECO:0000313" key="3">
    <source>
        <dbReference type="EMBL" id="GAA4439549.1"/>
    </source>
</evidence>
<dbReference type="InterPro" id="IPR028098">
    <property type="entry name" value="Glyco_trans_4-like_N"/>
</dbReference>
<accession>A0ABP8LZG3</accession>
<dbReference type="Pfam" id="PF13579">
    <property type="entry name" value="Glyco_trans_4_4"/>
    <property type="match status" value="1"/>
</dbReference>
<dbReference type="SUPFAM" id="SSF53756">
    <property type="entry name" value="UDP-Glycosyltransferase/glycogen phosphorylase"/>
    <property type="match status" value="1"/>
</dbReference>
<dbReference type="RefSeq" id="WP_345160953.1">
    <property type="nucleotide sequence ID" value="NZ_BAABHC010000024.1"/>
</dbReference>
<reference evidence="4" key="1">
    <citation type="journal article" date="2019" name="Int. J. Syst. Evol. Microbiol.">
        <title>The Global Catalogue of Microorganisms (GCM) 10K type strain sequencing project: providing services to taxonomists for standard genome sequencing and annotation.</title>
        <authorList>
            <consortium name="The Broad Institute Genomics Platform"/>
            <consortium name="The Broad Institute Genome Sequencing Center for Infectious Disease"/>
            <person name="Wu L."/>
            <person name="Ma J."/>
        </authorList>
    </citation>
    <scope>NUCLEOTIDE SEQUENCE [LARGE SCALE GENOMIC DNA]</scope>
    <source>
        <strain evidence="4">JCM 17926</strain>
    </source>
</reference>
<dbReference type="PANTHER" id="PTHR12526">
    <property type="entry name" value="GLYCOSYLTRANSFERASE"/>
    <property type="match status" value="1"/>
</dbReference>
<evidence type="ECO:0000259" key="1">
    <source>
        <dbReference type="Pfam" id="PF00534"/>
    </source>
</evidence>
<gene>
    <name evidence="3" type="ORF">GCM10023188_36010</name>
</gene>
<dbReference type="Proteomes" id="UP001500552">
    <property type="component" value="Unassembled WGS sequence"/>
</dbReference>
<dbReference type="Pfam" id="PF00534">
    <property type="entry name" value="Glycos_transf_1"/>
    <property type="match status" value="1"/>
</dbReference>
<dbReference type="InterPro" id="IPR001296">
    <property type="entry name" value="Glyco_trans_1"/>
</dbReference>
<protein>
    <submittedName>
        <fullName evidence="3">Glycosyltransferase</fullName>
    </submittedName>
</protein>
<name>A0ABP8LZG3_9BACT</name>
<feature type="domain" description="Glycosyltransferase subfamily 4-like N-terminal" evidence="2">
    <location>
        <begin position="15"/>
        <end position="169"/>
    </location>
</feature>
<sequence>MKILRVINSMNPASGGPCQGIRNSIPELEKLCVQNEVVCLDDPKATFLGGDTFPVYALGPGKGPWQYASKLMPWLLRNLAKYDVVIVHGLWQYHSYATHKAIRLLKKRYQSPILPKIFIMPHGMLDPYFQRAPERRLKALRNIIYWKLIEREVVNEATGVLFTCDSELLLARIPFRPYKPKQEVNVGYGVADPPPYDFAMRNAFLKKCEALYNQHYILFLGRIHRKKGVDILIDAYEKAVSELMKGGEYVIGKSGGLVELERVAQHSPYLPKLVIAGPGLETAFGKEIKMRVCESQVLMQNVFFPGMLTGNAKWGAFYGCDAFVLPSHQENFGIAVVEALACCKPILISKEINIWREIEVRGGAIVAEDTLSGTHKMLMAWEKLPPDRKINMSIQARRAYEDLFSIRQAAVDLKKAVLA</sequence>
<evidence type="ECO:0000313" key="4">
    <source>
        <dbReference type="Proteomes" id="UP001500552"/>
    </source>
</evidence>
<dbReference type="Gene3D" id="3.40.50.2000">
    <property type="entry name" value="Glycogen Phosphorylase B"/>
    <property type="match status" value="2"/>
</dbReference>
<organism evidence="3 4">
    <name type="scientific">Pontibacter saemangeumensis</name>
    <dbReference type="NCBI Taxonomy" id="1084525"/>
    <lineage>
        <taxon>Bacteria</taxon>
        <taxon>Pseudomonadati</taxon>
        <taxon>Bacteroidota</taxon>
        <taxon>Cytophagia</taxon>
        <taxon>Cytophagales</taxon>
        <taxon>Hymenobacteraceae</taxon>
        <taxon>Pontibacter</taxon>
    </lineage>
</organism>
<feature type="domain" description="Glycosyl transferase family 1" evidence="1">
    <location>
        <begin position="213"/>
        <end position="363"/>
    </location>
</feature>
<keyword evidence="4" id="KW-1185">Reference proteome</keyword>
<comment type="caution">
    <text evidence="3">The sequence shown here is derived from an EMBL/GenBank/DDBJ whole genome shotgun (WGS) entry which is preliminary data.</text>
</comment>
<evidence type="ECO:0000259" key="2">
    <source>
        <dbReference type="Pfam" id="PF13579"/>
    </source>
</evidence>
<dbReference type="EMBL" id="BAABHC010000024">
    <property type="protein sequence ID" value="GAA4439549.1"/>
    <property type="molecule type" value="Genomic_DNA"/>
</dbReference>
<proteinExistence type="predicted"/>